<protein>
    <recommendedName>
        <fullName evidence="1">C-type lectin domain-containing protein</fullName>
    </recommendedName>
</protein>
<dbReference type="PROSITE" id="PS50041">
    <property type="entry name" value="C_TYPE_LECTIN_2"/>
    <property type="match status" value="1"/>
</dbReference>
<evidence type="ECO:0000313" key="2">
    <source>
        <dbReference type="EMBL" id="KAK2913444.1"/>
    </source>
</evidence>
<proteinExistence type="predicted"/>
<dbReference type="AlphaFoldDB" id="A0AA88QJB6"/>
<dbReference type="EMBL" id="JAUYZG010000002">
    <property type="protein sequence ID" value="KAK2913444.1"/>
    <property type="molecule type" value="Genomic_DNA"/>
</dbReference>
<name>A0AA88QJB6_9TELE</name>
<dbReference type="Gene3D" id="3.10.100.10">
    <property type="entry name" value="Mannose-Binding Protein A, subunit A"/>
    <property type="match status" value="1"/>
</dbReference>
<evidence type="ECO:0000259" key="1">
    <source>
        <dbReference type="PROSITE" id="PS50041"/>
    </source>
</evidence>
<keyword evidence="3" id="KW-1185">Reference proteome</keyword>
<dbReference type="SUPFAM" id="SSF56436">
    <property type="entry name" value="C-type lectin-like"/>
    <property type="match status" value="1"/>
</dbReference>
<dbReference type="SMART" id="SM00034">
    <property type="entry name" value="CLECT"/>
    <property type="match status" value="1"/>
</dbReference>
<dbReference type="Pfam" id="PF00059">
    <property type="entry name" value="Lectin_C"/>
    <property type="match status" value="1"/>
</dbReference>
<dbReference type="Proteomes" id="UP001187343">
    <property type="component" value="Unassembled WGS sequence"/>
</dbReference>
<dbReference type="InterPro" id="IPR016186">
    <property type="entry name" value="C-type_lectin-like/link_sf"/>
</dbReference>
<dbReference type="PANTHER" id="PTHR45784:SF8">
    <property type="entry name" value="C-TYPE MANNOSE RECEPTOR 2-RELATED"/>
    <property type="match status" value="1"/>
</dbReference>
<dbReference type="InterPro" id="IPR016187">
    <property type="entry name" value="CTDL_fold"/>
</dbReference>
<dbReference type="InterPro" id="IPR001304">
    <property type="entry name" value="C-type_lectin-like"/>
</dbReference>
<sequence>MCSWALPFYCMDVYEPILVQQSKTWDEAHDYCIQNYIDLLAIGFGLVVETLNIKSGLQRRNSIALLEICAVELWIEQGKFGNPKIVFGPVLVHQNKTWDEALDYCRKEYTDLASLSSETLMEEGINKIITSQTAYVWTGLRFMAGHWFWVSGDDLQYKAWSAEGEVQCPAEHLRCGALDIKEKVWKPTDCEKRQNFLCFKKP</sequence>
<gene>
    <name evidence="2" type="ORF">Q8A67_001843</name>
</gene>
<reference evidence="2" key="1">
    <citation type="submission" date="2023-08" db="EMBL/GenBank/DDBJ databases">
        <title>Chromosome-level Genome Assembly of mud carp (Cirrhinus molitorella).</title>
        <authorList>
            <person name="Liu H."/>
        </authorList>
    </citation>
    <scope>NUCLEOTIDE SEQUENCE</scope>
    <source>
        <strain evidence="2">Prfri</strain>
        <tissue evidence="2">Muscle</tissue>
    </source>
</reference>
<accession>A0AA88QJB6</accession>
<comment type="caution">
    <text evidence="2">The sequence shown here is derived from an EMBL/GenBank/DDBJ whole genome shotgun (WGS) entry which is preliminary data.</text>
</comment>
<dbReference type="PANTHER" id="PTHR45784">
    <property type="entry name" value="C-TYPE LECTIN DOMAIN FAMILY 20 MEMBER A-RELATED"/>
    <property type="match status" value="1"/>
</dbReference>
<feature type="domain" description="C-type lectin" evidence="1">
    <location>
        <begin position="96"/>
        <end position="199"/>
    </location>
</feature>
<evidence type="ECO:0000313" key="3">
    <source>
        <dbReference type="Proteomes" id="UP001187343"/>
    </source>
</evidence>
<organism evidence="2 3">
    <name type="scientific">Cirrhinus molitorella</name>
    <name type="common">mud carp</name>
    <dbReference type="NCBI Taxonomy" id="172907"/>
    <lineage>
        <taxon>Eukaryota</taxon>
        <taxon>Metazoa</taxon>
        <taxon>Chordata</taxon>
        <taxon>Craniata</taxon>
        <taxon>Vertebrata</taxon>
        <taxon>Euteleostomi</taxon>
        <taxon>Actinopterygii</taxon>
        <taxon>Neopterygii</taxon>
        <taxon>Teleostei</taxon>
        <taxon>Ostariophysi</taxon>
        <taxon>Cypriniformes</taxon>
        <taxon>Cyprinidae</taxon>
        <taxon>Labeoninae</taxon>
        <taxon>Labeonini</taxon>
        <taxon>Cirrhinus</taxon>
    </lineage>
</organism>